<gene>
    <name evidence="1" type="ORF">SCUD_LOCUS17201</name>
</gene>
<accession>A0A3P8F1D8</accession>
<proteinExistence type="predicted"/>
<keyword evidence="2" id="KW-1185">Reference proteome</keyword>
<dbReference type="Proteomes" id="UP000279833">
    <property type="component" value="Unassembled WGS sequence"/>
</dbReference>
<protein>
    <submittedName>
        <fullName evidence="1">Uncharacterized protein</fullName>
    </submittedName>
</protein>
<evidence type="ECO:0000313" key="1">
    <source>
        <dbReference type="EMBL" id="VDP63071.1"/>
    </source>
</evidence>
<sequence>MATANDFAACNTLPQNWRLLDDCLTEPVDTQQVTIRFLSRHQKANESLIAYLNSLQQIVVQALPGLDIVGQEELVRSRFVKGLGPGPLREHILRSPPIDTPELKRTTLRFLVEDKLANLSDAQPPSVMTVEGVTESSGPDSFQAKWLLPTFPAVVPAAGSQVRDGIDDRHGTTTMGVKPNVYIARGLTGMPGDAVITSPVNQVSGVFAIYLRQPRINALEEEEQALRALDLQDDS</sequence>
<reference evidence="1 2" key="1">
    <citation type="submission" date="2018-11" db="EMBL/GenBank/DDBJ databases">
        <authorList>
            <consortium name="Pathogen Informatics"/>
        </authorList>
    </citation>
    <scope>NUCLEOTIDE SEQUENCE [LARGE SCALE GENOMIC DNA]</scope>
    <source>
        <strain>Dakar</strain>
        <strain evidence="2">Senegal</strain>
    </source>
</reference>
<organism evidence="1 2">
    <name type="scientific">Schistosoma curassoni</name>
    <dbReference type="NCBI Taxonomy" id="6186"/>
    <lineage>
        <taxon>Eukaryota</taxon>
        <taxon>Metazoa</taxon>
        <taxon>Spiralia</taxon>
        <taxon>Lophotrochozoa</taxon>
        <taxon>Platyhelminthes</taxon>
        <taxon>Trematoda</taxon>
        <taxon>Digenea</taxon>
        <taxon>Strigeidida</taxon>
        <taxon>Schistosomatoidea</taxon>
        <taxon>Schistosomatidae</taxon>
        <taxon>Schistosoma</taxon>
    </lineage>
</organism>
<name>A0A3P8F1D8_9TREM</name>
<dbReference type="AlphaFoldDB" id="A0A3P8F1D8"/>
<dbReference type="EMBL" id="UZAK01039499">
    <property type="protein sequence ID" value="VDP63071.1"/>
    <property type="molecule type" value="Genomic_DNA"/>
</dbReference>
<evidence type="ECO:0000313" key="2">
    <source>
        <dbReference type="Proteomes" id="UP000279833"/>
    </source>
</evidence>